<reference evidence="1" key="1">
    <citation type="submission" date="2019-12" db="EMBL/GenBank/DDBJ databases">
        <title>Genome sequencing and annotation of Brassica cretica.</title>
        <authorList>
            <person name="Studholme D.J."/>
            <person name="Sarris P.F."/>
        </authorList>
    </citation>
    <scope>NUCLEOTIDE SEQUENCE</scope>
    <source>
        <strain evidence="1">PFS-001/15</strain>
        <tissue evidence="1">Leaf</tissue>
    </source>
</reference>
<name>A0A8S9GBD9_BRACR</name>
<organism evidence="1 2">
    <name type="scientific">Brassica cretica</name>
    <name type="common">Mustard</name>
    <dbReference type="NCBI Taxonomy" id="69181"/>
    <lineage>
        <taxon>Eukaryota</taxon>
        <taxon>Viridiplantae</taxon>
        <taxon>Streptophyta</taxon>
        <taxon>Embryophyta</taxon>
        <taxon>Tracheophyta</taxon>
        <taxon>Spermatophyta</taxon>
        <taxon>Magnoliopsida</taxon>
        <taxon>eudicotyledons</taxon>
        <taxon>Gunneridae</taxon>
        <taxon>Pentapetalae</taxon>
        <taxon>rosids</taxon>
        <taxon>malvids</taxon>
        <taxon>Brassicales</taxon>
        <taxon>Brassicaceae</taxon>
        <taxon>Brassiceae</taxon>
        <taxon>Brassica</taxon>
    </lineage>
</organism>
<dbReference type="Proteomes" id="UP000712281">
    <property type="component" value="Unassembled WGS sequence"/>
</dbReference>
<dbReference type="EMBL" id="QGKW02002005">
    <property type="protein sequence ID" value="KAF2543375.1"/>
    <property type="molecule type" value="Genomic_DNA"/>
</dbReference>
<accession>A0A8S9GBD9</accession>
<comment type="caution">
    <text evidence="1">The sequence shown here is derived from an EMBL/GenBank/DDBJ whole genome shotgun (WGS) entry which is preliminary data.</text>
</comment>
<protein>
    <submittedName>
        <fullName evidence="1">Uncharacterized protein</fullName>
    </submittedName>
</protein>
<evidence type="ECO:0000313" key="2">
    <source>
        <dbReference type="Proteomes" id="UP000712281"/>
    </source>
</evidence>
<proteinExistence type="predicted"/>
<evidence type="ECO:0000313" key="1">
    <source>
        <dbReference type="EMBL" id="KAF2543375.1"/>
    </source>
</evidence>
<dbReference type="AlphaFoldDB" id="A0A8S9GBD9"/>
<gene>
    <name evidence="1" type="ORF">F2Q68_00031742</name>
</gene>
<sequence length="81" mass="9445">MVLIKDNNGGLLERFLLRYTLQVTLSSLWRERNNRRHGSQPIMAGPLVKMIERQVKNRCLSLRQLGDLKFSGALTMWFATR</sequence>